<feature type="chain" id="PRO_5005211638" evidence="8">
    <location>
        <begin position="26"/>
        <end position="474"/>
    </location>
</feature>
<evidence type="ECO:0000256" key="6">
    <source>
        <dbReference type="ARBA" id="ARBA00022837"/>
    </source>
</evidence>
<feature type="compositionally biased region" description="Basic and acidic residues" evidence="7">
    <location>
        <begin position="250"/>
        <end position="261"/>
    </location>
</feature>
<dbReference type="STRING" id="1379910.TH63_11880"/>
<keyword evidence="4 8" id="KW-0732">Signal</keyword>
<proteinExistence type="inferred from homology"/>
<comment type="similarity">
    <text evidence="2">Belongs to the sulfatase family.</text>
</comment>
<evidence type="ECO:0000313" key="10">
    <source>
        <dbReference type="EMBL" id="AKQ47671.1"/>
    </source>
</evidence>
<sequence length="474" mass="52666">MKKFLAVLGVVALASSCSSSNSRTASVPQARQPNVIFILADDLGYSELGAYGNTFNETPNLDKLAAEGVRFTSAYAAAPVCSPYRAALMVGQYPARIGITDYLRPDAAGHLDTAYVTLAEMFQQNGYKTGIVGKWHLSGYLNHKAPEETLPDKHGFDEVLISENRGIANGTYFHPYHFNREVAKKLPGDKEYLTDRQNVEAVEFIERNKEKPFFLYLSHYGVHTQLHGKPALVDKFRKKPGAGTSAPSKENPDNDPYKKYPSDYWAPKNNPHLAAQLYSIDEGVGMIMEKLKSLGLDKNTIVIFTSDNGGESNVTSNAPLRAGKSTLYEGGVREPLIVWNPSRFAQGAVVQEPVVNFDFYPTLLETIGAKNTAQKFDGLSFAKLLKTPGASLPARNFYWHYPLAEPHFLGGRSAGSIRKGDWKLIEFFDKDKEQLYNLKEDIGEQNDLAKKYPEKVKELQKDLAAWRTQVGAKI</sequence>
<dbReference type="Gene3D" id="3.30.1120.10">
    <property type="match status" value="1"/>
</dbReference>
<protein>
    <submittedName>
        <fullName evidence="10">Sulfatase</fullName>
    </submittedName>
</protein>
<evidence type="ECO:0000256" key="4">
    <source>
        <dbReference type="ARBA" id="ARBA00022729"/>
    </source>
</evidence>
<name>A0A0H4WB03_9BACT</name>
<evidence type="ECO:0000256" key="1">
    <source>
        <dbReference type="ARBA" id="ARBA00001913"/>
    </source>
</evidence>
<dbReference type="EMBL" id="CP010777">
    <property type="protein sequence ID" value="AKQ47671.1"/>
    <property type="molecule type" value="Genomic_DNA"/>
</dbReference>
<keyword evidence="5" id="KW-0378">Hydrolase</keyword>
<keyword evidence="3" id="KW-0479">Metal-binding</keyword>
<gene>
    <name evidence="10" type="ORF">TH63_11880</name>
</gene>
<evidence type="ECO:0000256" key="3">
    <source>
        <dbReference type="ARBA" id="ARBA00022723"/>
    </source>
</evidence>
<dbReference type="Proteomes" id="UP000036458">
    <property type="component" value="Chromosome"/>
</dbReference>
<reference evidence="10 11" key="1">
    <citation type="submission" date="2015-01" db="EMBL/GenBank/DDBJ databases">
        <title>Rufibacter sp./DG31D/ whole genome sequencing.</title>
        <authorList>
            <person name="Kim M.K."/>
            <person name="Srinivasan S."/>
            <person name="Lee J.-J."/>
        </authorList>
    </citation>
    <scope>NUCLEOTIDE SEQUENCE [LARGE SCALE GENOMIC DNA]</scope>
    <source>
        <strain evidence="10 11">DG31D</strain>
    </source>
</reference>
<dbReference type="PROSITE" id="PS00149">
    <property type="entry name" value="SULFATASE_2"/>
    <property type="match status" value="1"/>
</dbReference>
<dbReference type="InterPro" id="IPR017850">
    <property type="entry name" value="Alkaline_phosphatase_core_sf"/>
</dbReference>
<evidence type="ECO:0000256" key="7">
    <source>
        <dbReference type="SAM" id="MobiDB-lite"/>
    </source>
</evidence>
<dbReference type="GO" id="GO:0046872">
    <property type="term" value="F:metal ion binding"/>
    <property type="evidence" value="ECO:0007669"/>
    <property type="project" value="UniProtKB-KW"/>
</dbReference>
<keyword evidence="11" id="KW-1185">Reference proteome</keyword>
<dbReference type="SUPFAM" id="SSF53649">
    <property type="entry name" value="Alkaline phosphatase-like"/>
    <property type="match status" value="1"/>
</dbReference>
<feature type="domain" description="Sulfatase N-terminal" evidence="9">
    <location>
        <begin position="33"/>
        <end position="368"/>
    </location>
</feature>
<accession>A0A0H4WB03</accession>
<dbReference type="InterPro" id="IPR024607">
    <property type="entry name" value="Sulfatase_CS"/>
</dbReference>
<dbReference type="PANTHER" id="PTHR42693:SF42">
    <property type="entry name" value="ARYLSULFATASE G"/>
    <property type="match status" value="1"/>
</dbReference>
<evidence type="ECO:0000256" key="2">
    <source>
        <dbReference type="ARBA" id="ARBA00008779"/>
    </source>
</evidence>
<evidence type="ECO:0000256" key="8">
    <source>
        <dbReference type="SAM" id="SignalP"/>
    </source>
</evidence>
<feature type="region of interest" description="Disordered" evidence="7">
    <location>
        <begin position="236"/>
        <end position="261"/>
    </location>
</feature>
<dbReference type="AlphaFoldDB" id="A0A0H4WB03"/>
<comment type="cofactor">
    <cofactor evidence="1">
        <name>Ca(2+)</name>
        <dbReference type="ChEBI" id="CHEBI:29108"/>
    </cofactor>
</comment>
<organism evidence="10 11">
    <name type="scientific">Rufibacter radiotolerans</name>
    <dbReference type="NCBI Taxonomy" id="1379910"/>
    <lineage>
        <taxon>Bacteria</taxon>
        <taxon>Pseudomonadati</taxon>
        <taxon>Bacteroidota</taxon>
        <taxon>Cytophagia</taxon>
        <taxon>Cytophagales</taxon>
        <taxon>Hymenobacteraceae</taxon>
        <taxon>Rufibacter</taxon>
    </lineage>
</organism>
<dbReference type="Gene3D" id="3.40.720.10">
    <property type="entry name" value="Alkaline Phosphatase, subunit A"/>
    <property type="match status" value="1"/>
</dbReference>
<dbReference type="Pfam" id="PF00884">
    <property type="entry name" value="Sulfatase"/>
    <property type="match status" value="1"/>
</dbReference>
<dbReference type="InterPro" id="IPR000917">
    <property type="entry name" value="Sulfatase_N"/>
</dbReference>
<dbReference type="PATRIC" id="fig|1379910.4.peg.2575"/>
<keyword evidence="6" id="KW-0106">Calcium</keyword>
<dbReference type="InterPro" id="IPR050738">
    <property type="entry name" value="Sulfatase"/>
</dbReference>
<evidence type="ECO:0000259" key="9">
    <source>
        <dbReference type="Pfam" id="PF00884"/>
    </source>
</evidence>
<dbReference type="KEGG" id="ruf:TH63_11880"/>
<dbReference type="CDD" id="cd16144">
    <property type="entry name" value="ARS_like"/>
    <property type="match status" value="1"/>
</dbReference>
<dbReference type="GO" id="GO:0004065">
    <property type="term" value="F:arylsulfatase activity"/>
    <property type="evidence" value="ECO:0007669"/>
    <property type="project" value="TreeGrafter"/>
</dbReference>
<evidence type="ECO:0000313" key="11">
    <source>
        <dbReference type="Proteomes" id="UP000036458"/>
    </source>
</evidence>
<evidence type="ECO:0000256" key="5">
    <source>
        <dbReference type="ARBA" id="ARBA00022801"/>
    </source>
</evidence>
<dbReference type="PROSITE" id="PS51257">
    <property type="entry name" value="PROKAR_LIPOPROTEIN"/>
    <property type="match status" value="1"/>
</dbReference>
<feature type="signal peptide" evidence="8">
    <location>
        <begin position="1"/>
        <end position="25"/>
    </location>
</feature>
<dbReference type="PANTHER" id="PTHR42693">
    <property type="entry name" value="ARYLSULFATASE FAMILY MEMBER"/>
    <property type="match status" value="1"/>
</dbReference>